<proteinExistence type="predicted"/>
<comment type="caution">
    <text evidence="2">The sequence shown here is derived from an EMBL/GenBank/DDBJ whole genome shotgun (WGS) entry which is preliminary data.</text>
</comment>
<dbReference type="Pfam" id="PF13002">
    <property type="entry name" value="LDB19"/>
    <property type="match status" value="1"/>
</dbReference>
<evidence type="ECO:0000313" key="3">
    <source>
        <dbReference type="Proteomes" id="UP001377567"/>
    </source>
</evidence>
<feature type="domain" description="LDB19 N-terminal" evidence="1">
    <location>
        <begin position="85"/>
        <end position="266"/>
    </location>
</feature>
<keyword evidence="3" id="KW-1185">Reference proteome</keyword>
<name>A0AAV5RWN3_MAUHU</name>
<dbReference type="InterPro" id="IPR024391">
    <property type="entry name" value="LDB19_N"/>
</dbReference>
<reference evidence="2 3" key="1">
    <citation type="journal article" date="2023" name="Elife">
        <title>Identification of key yeast species and microbe-microbe interactions impacting larval growth of Drosophila in the wild.</title>
        <authorList>
            <person name="Mure A."/>
            <person name="Sugiura Y."/>
            <person name="Maeda R."/>
            <person name="Honda K."/>
            <person name="Sakurai N."/>
            <person name="Takahashi Y."/>
            <person name="Watada M."/>
            <person name="Katoh T."/>
            <person name="Gotoh A."/>
            <person name="Gotoh Y."/>
            <person name="Taniguchi I."/>
            <person name="Nakamura K."/>
            <person name="Hayashi T."/>
            <person name="Katayama T."/>
            <person name="Uemura T."/>
            <person name="Hattori Y."/>
        </authorList>
    </citation>
    <scope>NUCLEOTIDE SEQUENCE [LARGE SCALE GENOMIC DNA]</scope>
    <source>
        <strain evidence="2 3">KH-74</strain>
    </source>
</reference>
<sequence>MFNDLSQLLGVASGRNVSQRRSKPVAAAVTASIDLESSDLVTLFDTAELSAGALFSATFLMAAREPHTNVKSVSVDFLQHTVIQPELVPTCRACSEQSTGAVVPIMHWDLLSAPRSFKRGKYTLPFSCHIPGNIPATSSLGVRGATRIHYEVLATVKYTTAGGIAKSCSVRKPIGIKRVLPVSAAPKLEHRSFEPSATVIDSMISNTAFAGRRSPVRMYIRNVTGKDGQSTSGAGKKQNRRWSVRNIDCHLYEEVRNRSMLCPEHDGEKARRKLKKQTEQRRNASVYDVLKSSKPLVRSFFEEEMADESTEENSNTETVVTEMLYRVASTVVEPRDITARFLENNDIEAFFKIDFSEQLGKTTYCTDVDHLNVSVRHKVIMEVTLVEEEISYERLPYKASQLREQELREAATPGIKSREARYDIDDEEARMTQPKPVVDSNGYVMRVCADKTGQMQKLKTVFRQALSDTPQEDNLPWEQDVPPCYNTAVTSGGAPPVYITA</sequence>
<organism evidence="2 3">
    <name type="scientific">Maudiozyma humilis</name>
    <name type="common">Sour dough yeast</name>
    <name type="synonym">Kazachstania humilis</name>
    <dbReference type="NCBI Taxonomy" id="51915"/>
    <lineage>
        <taxon>Eukaryota</taxon>
        <taxon>Fungi</taxon>
        <taxon>Dikarya</taxon>
        <taxon>Ascomycota</taxon>
        <taxon>Saccharomycotina</taxon>
        <taxon>Saccharomycetes</taxon>
        <taxon>Saccharomycetales</taxon>
        <taxon>Saccharomycetaceae</taxon>
        <taxon>Maudiozyma</taxon>
    </lineage>
</organism>
<dbReference type="AlphaFoldDB" id="A0AAV5RWN3"/>
<gene>
    <name evidence="2" type="ORF">DAKH74_024610</name>
</gene>
<dbReference type="EMBL" id="BTGD01000006">
    <property type="protein sequence ID" value="GMM55845.1"/>
    <property type="molecule type" value="Genomic_DNA"/>
</dbReference>
<dbReference type="Proteomes" id="UP001377567">
    <property type="component" value="Unassembled WGS sequence"/>
</dbReference>
<accession>A0AAV5RWN3</accession>
<evidence type="ECO:0000259" key="1">
    <source>
        <dbReference type="Pfam" id="PF13002"/>
    </source>
</evidence>
<protein>
    <recommendedName>
        <fullName evidence="1">LDB19 N-terminal domain-containing protein</fullName>
    </recommendedName>
</protein>
<evidence type="ECO:0000313" key="2">
    <source>
        <dbReference type="EMBL" id="GMM55845.1"/>
    </source>
</evidence>